<comment type="subcellular location">
    <subcellularLocation>
        <location evidence="1">Cell membrane</location>
        <topology evidence="1">Lipid-anchor</topology>
        <topology evidence="1">GPI-anchor</topology>
    </subcellularLocation>
</comment>
<feature type="compositionally biased region" description="Pro residues" evidence="4">
    <location>
        <begin position="97"/>
        <end position="109"/>
    </location>
</feature>
<feature type="region of interest" description="Disordered" evidence="4">
    <location>
        <begin position="60"/>
        <end position="149"/>
    </location>
</feature>
<protein>
    <recommendedName>
        <fullName evidence="5">X8 domain-containing protein</fullName>
    </recommendedName>
</protein>
<dbReference type="Proteomes" id="UP001174677">
    <property type="component" value="Chromosome 3"/>
</dbReference>
<dbReference type="InterPro" id="IPR012946">
    <property type="entry name" value="X8"/>
</dbReference>
<proteinExistence type="predicted"/>
<evidence type="ECO:0000256" key="1">
    <source>
        <dbReference type="ARBA" id="ARBA00004609"/>
    </source>
</evidence>
<comment type="caution">
    <text evidence="6">The sequence shown here is derived from an EMBL/GenBank/DDBJ whole genome shotgun (WGS) entry which is preliminary data.</text>
</comment>
<feature type="domain" description="X8" evidence="5">
    <location>
        <begin position="159"/>
        <end position="243"/>
    </location>
</feature>
<evidence type="ECO:0000256" key="3">
    <source>
        <dbReference type="ARBA" id="ARBA00022729"/>
    </source>
</evidence>
<dbReference type="Gene3D" id="1.20.58.1040">
    <property type="match status" value="1"/>
</dbReference>
<keyword evidence="2" id="KW-0336">GPI-anchor</keyword>
<feature type="compositionally biased region" description="Pro residues" evidence="4">
    <location>
        <begin position="116"/>
        <end position="133"/>
    </location>
</feature>
<dbReference type="EMBL" id="JARPOI010000003">
    <property type="protein sequence ID" value="KAJ9185141.1"/>
    <property type="molecule type" value="Genomic_DNA"/>
</dbReference>
<feature type="compositionally biased region" description="Low complexity" evidence="4">
    <location>
        <begin position="60"/>
        <end position="77"/>
    </location>
</feature>
<sequence>MKPRFEHFKFSISSVYITFIASIFLLGDARLFVEQRTNKPIEPTNVESYSLGSSYALPPLESLPPLAETPPSGLSSPFTPPPPSMQPSPSSSNFPSKTPPTYTPIPRPPQYGLGPPSIPPSPHYHGPSPPIYQPPLVHQAPPIMPPPPPPPHKKPRFAVWCVAKPTVPDPIIQEALDYACGSGADCKSIQQNGPCFQPNNLVAHASFAFNSYWQKTKVAGGTCDFGGTAMLVTVDPSFNNCHFISN</sequence>
<keyword evidence="3" id="KW-0732">Signal</keyword>
<keyword evidence="2" id="KW-0325">Glycoprotein</keyword>
<evidence type="ECO:0000256" key="4">
    <source>
        <dbReference type="SAM" id="MobiDB-lite"/>
    </source>
</evidence>
<evidence type="ECO:0000313" key="7">
    <source>
        <dbReference type="Proteomes" id="UP001174677"/>
    </source>
</evidence>
<keyword evidence="2" id="KW-0472">Membrane</keyword>
<evidence type="ECO:0000259" key="5">
    <source>
        <dbReference type="SMART" id="SM00768"/>
    </source>
</evidence>
<name>A0ABQ9MYF2_HEVBR</name>
<keyword evidence="2" id="KW-0449">Lipoprotein</keyword>
<feature type="compositionally biased region" description="Low complexity" evidence="4">
    <location>
        <begin position="87"/>
        <end position="96"/>
    </location>
</feature>
<evidence type="ECO:0000256" key="2">
    <source>
        <dbReference type="ARBA" id="ARBA00022622"/>
    </source>
</evidence>
<dbReference type="PRINTS" id="PR01217">
    <property type="entry name" value="PRICHEXTENSN"/>
</dbReference>
<keyword evidence="7" id="KW-1185">Reference proteome</keyword>
<dbReference type="SMART" id="SM00768">
    <property type="entry name" value="X8"/>
    <property type="match status" value="1"/>
</dbReference>
<reference evidence="6" key="1">
    <citation type="journal article" date="2023" name="Plant Biotechnol. J.">
        <title>Chromosome-level wild Hevea brasiliensis genome provides new tools for genomic-assisted breeding and valuable loci to elevate rubber yield.</title>
        <authorList>
            <person name="Cheng H."/>
            <person name="Song X."/>
            <person name="Hu Y."/>
            <person name="Wu T."/>
            <person name="Yang Q."/>
            <person name="An Z."/>
            <person name="Feng S."/>
            <person name="Deng Z."/>
            <person name="Wu W."/>
            <person name="Zeng X."/>
            <person name="Tu M."/>
            <person name="Wang X."/>
            <person name="Huang H."/>
        </authorList>
    </citation>
    <scope>NUCLEOTIDE SEQUENCE</scope>
    <source>
        <strain evidence="6">MT/VB/25A 57/8</strain>
    </source>
</reference>
<gene>
    <name evidence="6" type="ORF">P3X46_004803</name>
</gene>
<dbReference type="InterPro" id="IPR044788">
    <property type="entry name" value="X8_dom_prot"/>
</dbReference>
<dbReference type="Pfam" id="PF07983">
    <property type="entry name" value="X8"/>
    <property type="match status" value="1"/>
</dbReference>
<dbReference type="PANTHER" id="PTHR31044:SF118">
    <property type="entry name" value="MAJOR POLLEN ALLERGEN OLE E 10-LIKE"/>
    <property type="match status" value="1"/>
</dbReference>
<accession>A0ABQ9MYF2</accession>
<evidence type="ECO:0000313" key="6">
    <source>
        <dbReference type="EMBL" id="KAJ9185141.1"/>
    </source>
</evidence>
<dbReference type="PANTHER" id="PTHR31044">
    <property type="entry name" value="BETA-1,3 GLUCANASE"/>
    <property type="match status" value="1"/>
</dbReference>
<organism evidence="6 7">
    <name type="scientific">Hevea brasiliensis</name>
    <name type="common">Para rubber tree</name>
    <name type="synonym">Siphonia brasiliensis</name>
    <dbReference type="NCBI Taxonomy" id="3981"/>
    <lineage>
        <taxon>Eukaryota</taxon>
        <taxon>Viridiplantae</taxon>
        <taxon>Streptophyta</taxon>
        <taxon>Embryophyta</taxon>
        <taxon>Tracheophyta</taxon>
        <taxon>Spermatophyta</taxon>
        <taxon>Magnoliopsida</taxon>
        <taxon>eudicotyledons</taxon>
        <taxon>Gunneridae</taxon>
        <taxon>Pentapetalae</taxon>
        <taxon>rosids</taxon>
        <taxon>fabids</taxon>
        <taxon>Malpighiales</taxon>
        <taxon>Euphorbiaceae</taxon>
        <taxon>Crotonoideae</taxon>
        <taxon>Micrandreae</taxon>
        <taxon>Hevea</taxon>
    </lineage>
</organism>